<gene>
    <name evidence="1" type="ORF">Amon02_000768200</name>
</gene>
<accession>A0ACB5TEF0</accession>
<keyword evidence="2" id="KW-1185">Reference proteome</keyword>
<dbReference type="EMBL" id="BSXS01006474">
    <property type="protein sequence ID" value="GME85609.1"/>
    <property type="molecule type" value="Genomic_DNA"/>
</dbReference>
<reference evidence="1" key="1">
    <citation type="submission" date="2023-04" db="EMBL/GenBank/DDBJ databases">
        <title>Ambrosiozyma monospora NBRC 10751.</title>
        <authorList>
            <person name="Ichikawa N."/>
            <person name="Sato H."/>
            <person name="Tonouchi N."/>
        </authorList>
    </citation>
    <scope>NUCLEOTIDE SEQUENCE</scope>
    <source>
        <strain evidence="1">NBRC 10751</strain>
    </source>
</reference>
<name>A0ACB5TEF0_AMBMO</name>
<proteinExistence type="predicted"/>
<evidence type="ECO:0000313" key="1">
    <source>
        <dbReference type="EMBL" id="GME85609.1"/>
    </source>
</evidence>
<protein>
    <submittedName>
        <fullName evidence="1">Unnamed protein product</fullName>
    </submittedName>
</protein>
<sequence length="326" mass="35376">MTVEINEEPHYKFIPSKQATIIKAPFSGGQGKGGVEFGPEKLIEHGLLEEFEELGWKYSIADPLAGTDLIAQKNDPTDVYKNCKRPKMVSECCEKIYHAVSEAHAKKTLPVTIGGDHSIGMSTILAFANSHPDGGIIWVDAHADINTASTTDSGNLHGCPVAFAMGLDEDNWPPHFAWLKEITKKVKPSQITYIGLRDVDKPEKKILKDLGIKAFSMYHVDKYGIAEVVRQAIEHVADGGKKPIHVSYDVDGIDPMYVVATGTPVRGGLTLREGLFLVEEIVNTGCLTGLDIVEVNPSLASTDTHVMDTVNTGLSIARCALGDTLL</sequence>
<dbReference type="Proteomes" id="UP001165064">
    <property type="component" value="Unassembled WGS sequence"/>
</dbReference>
<organism evidence="1 2">
    <name type="scientific">Ambrosiozyma monospora</name>
    <name type="common">Yeast</name>
    <name type="synonym">Endomycopsis monosporus</name>
    <dbReference type="NCBI Taxonomy" id="43982"/>
    <lineage>
        <taxon>Eukaryota</taxon>
        <taxon>Fungi</taxon>
        <taxon>Dikarya</taxon>
        <taxon>Ascomycota</taxon>
        <taxon>Saccharomycotina</taxon>
        <taxon>Pichiomycetes</taxon>
        <taxon>Pichiales</taxon>
        <taxon>Pichiaceae</taxon>
        <taxon>Ambrosiozyma</taxon>
    </lineage>
</organism>
<comment type="caution">
    <text evidence="1">The sequence shown here is derived from an EMBL/GenBank/DDBJ whole genome shotgun (WGS) entry which is preliminary data.</text>
</comment>
<evidence type="ECO:0000313" key="2">
    <source>
        <dbReference type="Proteomes" id="UP001165064"/>
    </source>
</evidence>